<accession>A0A8H4A6L9</accession>
<dbReference type="Pfam" id="PF07714">
    <property type="entry name" value="PK_Tyr_Ser-Thr"/>
    <property type="match status" value="1"/>
</dbReference>
<dbReference type="SMART" id="SM00219">
    <property type="entry name" value="TyrKc"/>
    <property type="match status" value="1"/>
</dbReference>
<keyword evidence="2" id="KW-0808">Transferase</keyword>
<dbReference type="EMBL" id="WTPW01001294">
    <property type="protein sequence ID" value="KAF0444672.1"/>
    <property type="molecule type" value="Genomic_DNA"/>
</dbReference>
<dbReference type="PROSITE" id="PS50011">
    <property type="entry name" value="PROTEIN_KINASE_DOM"/>
    <property type="match status" value="1"/>
</dbReference>
<dbReference type="GO" id="GO:0005886">
    <property type="term" value="C:plasma membrane"/>
    <property type="evidence" value="ECO:0007669"/>
    <property type="project" value="TreeGrafter"/>
</dbReference>
<dbReference type="GO" id="GO:0005524">
    <property type="term" value="F:ATP binding"/>
    <property type="evidence" value="ECO:0007669"/>
    <property type="project" value="InterPro"/>
</dbReference>
<reference evidence="2 3" key="1">
    <citation type="journal article" date="2019" name="Environ. Microbiol.">
        <title>At the nexus of three kingdoms: the genome of the mycorrhizal fungus Gigaspora margarita provides insights into plant, endobacterial and fungal interactions.</title>
        <authorList>
            <person name="Venice F."/>
            <person name="Ghignone S."/>
            <person name="Salvioli di Fossalunga A."/>
            <person name="Amselem J."/>
            <person name="Novero M."/>
            <person name="Xianan X."/>
            <person name="Sedzielewska Toro K."/>
            <person name="Morin E."/>
            <person name="Lipzen A."/>
            <person name="Grigoriev I.V."/>
            <person name="Henrissat B."/>
            <person name="Martin F.M."/>
            <person name="Bonfante P."/>
        </authorList>
    </citation>
    <scope>NUCLEOTIDE SEQUENCE [LARGE SCALE GENOMIC DNA]</scope>
    <source>
        <strain evidence="2 3">BEG34</strain>
    </source>
</reference>
<dbReference type="AlphaFoldDB" id="A0A8H4A6L9"/>
<feature type="domain" description="Protein kinase" evidence="1">
    <location>
        <begin position="1"/>
        <end position="196"/>
    </location>
</feature>
<dbReference type="PANTHER" id="PTHR27003">
    <property type="entry name" value="OS07G0166700 PROTEIN"/>
    <property type="match status" value="1"/>
</dbReference>
<sequence length="196" mass="23126">MGRNIQNEEPISENWLEKAICERHIYYIDYNKFTDPMVIGIEGFEKVFKYEWKDVKLMVALNCLKVDTSIDEKVIKFFTDEFTKLQWADKLRIAKETALGFLFLHDKNIIHKDLHSKNILIHQGQSKIINFGLAKQMNEMSITSNSIIHEMPTYIDPQYFIKRGYKRDKRSDVYNFGQILCEISSGRSSFTFVVHK</sequence>
<evidence type="ECO:0000313" key="2">
    <source>
        <dbReference type="EMBL" id="KAF0444672.1"/>
    </source>
</evidence>
<dbReference type="OrthoDB" id="75710at2759"/>
<dbReference type="InterPro" id="IPR020635">
    <property type="entry name" value="Tyr_kinase_cat_dom"/>
</dbReference>
<evidence type="ECO:0000313" key="3">
    <source>
        <dbReference type="Proteomes" id="UP000439903"/>
    </source>
</evidence>
<dbReference type="Proteomes" id="UP000439903">
    <property type="component" value="Unassembled WGS sequence"/>
</dbReference>
<dbReference type="InterPro" id="IPR011009">
    <property type="entry name" value="Kinase-like_dom_sf"/>
</dbReference>
<protein>
    <submittedName>
        <fullName evidence="2">Kinase-like protein</fullName>
    </submittedName>
</protein>
<organism evidence="2 3">
    <name type="scientific">Gigaspora margarita</name>
    <dbReference type="NCBI Taxonomy" id="4874"/>
    <lineage>
        <taxon>Eukaryota</taxon>
        <taxon>Fungi</taxon>
        <taxon>Fungi incertae sedis</taxon>
        <taxon>Mucoromycota</taxon>
        <taxon>Glomeromycotina</taxon>
        <taxon>Glomeromycetes</taxon>
        <taxon>Diversisporales</taxon>
        <taxon>Gigasporaceae</taxon>
        <taxon>Gigaspora</taxon>
    </lineage>
</organism>
<proteinExistence type="predicted"/>
<gene>
    <name evidence="2" type="ORF">F8M41_003342</name>
</gene>
<dbReference type="InterPro" id="IPR000719">
    <property type="entry name" value="Prot_kinase_dom"/>
</dbReference>
<keyword evidence="2" id="KW-0418">Kinase</keyword>
<comment type="caution">
    <text evidence="2">The sequence shown here is derived from an EMBL/GenBank/DDBJ whole genome shotgun (WGS) entry which is preliminary data.</text>
</comment>
<dbReference type="PANTHER" id="PTHR27003:SF467">
    <property type="entry name" value="PROTEIN KINASE DOMAIN-CONTAINING PROTEIN"/>
    <property type="match status" value="1"/>
</dbReference>
<dbReference type="InterPro" id="IPR001245">
    <property type="entry name" value="Ser-Thr/Tyr_kinase_cat_dom"/>
</dbReference>
<keyword evidence="3" id="KW-1185">Reference proteome</keyword>
<dbReference type="GO" id="GO:0004714">
    <property type="term" value="F:transmembrane receptor protein tyrosine kinase activity"/>
    <property type="evidence" value="ECO:0007669"/>
    <property type="project" value="InterPro"/>
</dbReference>
<dbReference type="InterPro" id="IPR045272">
    <property type="entry name" value="ANXUR1/2-like"/>
</dbReference>
<name>A0A8H4A6L9_GIGMA</name>
<dbReference type="SUPFAM" id="SSF56112">
    <property type="entry name" value="Protein kinase-like (PK-like)"/>
    <property type="match status" value="1"/>
</dbReference>
<dbReference type="Gene3D" id="1.10.510.10">
    <property type="entry name" value="Transferase(Phosphotransferase) domain 1"/>
    <property type="match status" value="1"/>
</dbReference>
<evidence type="ECO:0000259" key="1">
    <source>
        <dbReference type="PROSITE" id="PS50011"/>
    </source>
</evidence>